<dbReference type="Proteomes" id="UP001367676">
    <property type="component" value="Unassembled WGS sequence"/>
</dbReference>
<evidence type="ECO:0000313" key="3">
    <source>
        <dbReference type="EMBL" id="KAK7579748.1"/>
    </source>
</evidence>
<keyword evidence="2" id="KW-0812">Transmembrane</keyword>
<gene>
    <name evidence="3" type="ORF">V9T40_000377</name>
</gene>
<proteinExistence type="predicted"/>
<dbReference type="EMBL" id="JBBCAQ010000034">
    <property type="protein sequence ID" value="KAK7579748.1"/>
    <property type="molecule type" value="Genomic_DNA"/>
</dbReference>
<feature type="transmembrane region" description="Helical" evidence="2">
    <location>
        <begin position="106"/>
        <end position="127"/>
    </location>
</feature>
<feature type="compositionally biased region" description="Polar residues" evidence="1">
    <location>
        <begin position="24"/>
        <end position="37"/>
    </location>
</feature>
<feature type="region of interest" description="Disordered" evidence="1">
    <location>
        <begin position="1"/>
        <end position="37"/>
    </location>
</feature>
<keyword evidence="2" id="KW-0472">Membrane</keyword>
<comment type="caution">
    <text evidence="3">The sequence shown here is derived from an EMBL/GenBank/DDBJ whole genome shotgun (WGS) entry which is preliminary data.</text>
</comment>
<dbReference type="AlphaFoldDB" id="A0AAN9Y1N6"/>
<keyword evidence="2" id="KW-1133">Transmembrane helix</keyword>
<accession>A0AAN9Y1N6</accession>
<keyword evidence="4" id="KW-1185">Reference proteome</keyword>
<evidence type="ECO:0000256" key="1">
    <source>
        <dbReference type="SAM" id="MobiDB-lite"/>
    </source>
</evidence>
<reference evidence="3 4" key="1">
    <citation type="submission" date="2024-03" db="EMBL/GenBank/DDBJ databases">
        <title>Adaptation during the transition from Ophiocordyceps entomopathogen to insect associate is accompanied by gene loss and intensified selection.</title>
        <authorList>
            <person name="Ward C.M."/>
            <person name="Onetto C.A."/>
            <person name="Borneman A.R."/>
        </authorList>
    </citation>
    <scope>NUCLEOTIDE SEQUENCE [LARGE SCALE GENOMIC DNA]</scope>
    <source>
        <strain evidence="3">AWRI1</strain>
        <tissue evidence="3">Single Adult Female</tissue>
    </source>
</reference>
<organism evidence="3 4">
    <name type="scientific">Parthenolecanium corni</name>
    <dbReference type="NCBI Taxonomy" id="536013"/>
    <lineage>
        <taxon>Eukaryota</taxon>
        <taxon>Metazoa</taxon>
        <taxon>Ecdysozoa</taxon>
        <taxon>Arthropoda</taxon>
        <taxon>Hexapoda</taxon>
        <taxon>Insecta</taxon>
        <taxon>Pterygota</taxon>
        <taxon>Neoptera</taxon>
        <taxon>Paraneoptera</taxon>
        <taxon>Hemiptera</taxon>
        <taxon>Sternorrhyncha</taxon>
        <taxon>Coccoidea</taxon>
        <taxon>Coccidae</taxon>
        <taxon>Parthenolecanium</taxon>
    </lineage>
</organism>
<name>A0AAN9Y1N6_9HEMI</name>
<feature type="region of interest" description="Disordered" evidence="1">
    <location>
        <begin position="58"/>
        <end position="103"/>
    </location>
</feature>
<sequence length="130" mass="14470">MTSARNRSIDDELDASTGAKPDTHTLSTYPASSTSFPTTCENAELENFDKEALLEEHKERLRTSPKKRKTSVPSFSGRHGVMQRAERRGAPRPSPHSTIASPKKKIIRLTATTPLIILVTRLAPIWLTDF</sequence>
<evidence type="ECO:0000313" key="4">
    <source>
        <dbReference type="Proteomes" id="UP001367676"/>
    </source>
</evidence>
<evidence type="ECO:0000256" key="2">
    <source>
        <dbReference type="SAM" id="Phobius"/>
    </source>
</evidence>
<protein>
    <submittedName>
        <fullName evidence="3">Uncharacterized protein</fullName>
    </submittedName>
</protein>